<dbReference type="Proteomes" id="UP001501081">
    <property type="component" value="Unassembled WGS sequence"/>
</dbReference>
<gene>
    <name evidence="1" type="ORF">GCM10022246_21590</name>
</gene>
<organism evidence="1 2">
    <name type="scientific">Pedobacter ginsengiterrae</name>
    <dbReference type="NCBI Taxonomy" id="871696"/>
    <lineage>
        <taxon>Bacteria</taxon>
        <taxon>Pseudomonadati</taxon>
        <taxon>Bacteroidota</taxon>
        <taxon>Sphingobacteriia</taxon>
        <taxon>Sphingobacteriales</taxon>
        <taxon>Sphingobacteriaceae</taxon>
        <taxon>Pedobacter</taxon>
    </lineage>
</organism>
<evidence type="ECO:0000313" key="2">
    <source>
        <dbReference type="Proteomes" id="UP001501081"/>
    </source>
</evidence>
<dbReference type="EMBL" id="BAABAK010000010">
    <property type="protein sequence ID" value="GAA3968535.1"/>
    <property type="molecule type" value="Genomic_DNA"/>
</dbReference>
<protein>
    <submittedName>
        <fullName evidence="1">Uncharacterized protein</fullName>
    </submittedName>
</protein>
<comment type="caution">
    <text evidence="1">The sequence shown here is derived from an EMBL/GenBank/DDBJ whole genome shotgun (WGS) entry which is preliminary data.</text>
</comment>
<keyword evidence="2" id="KW-1185">Reference proteome</keyword>
<accession>A0ABP7PNB6</accession>
<name>A0ABP7PNB6_9SPHI</name>
<reference evidence="2" key="1">
    <citation type="journal article" date="2019" name="Int. J. Syst. Evol. Microbiol.">
        <title>The Global Catalogue of Microorganisms (GCM) 10K type strain sequencing project: providing services to taxonomists for standard genome sequencing and annotation.</title>
        <authorList>
            <consortium name="The Broad Institute Genomics Platform"/>
            <consortium name="The Broad Institute Genome Sequencing Center for Infectious Disease"/>
            <person name="Wu L."/>
            <person name="Ma J."/>
        </authorList>
    </citation>
    <scope>NUCLEOTIDE SEQUENCE [LARGE SCALE GENOMIC DNA]</scope>
    <source>
        <strain evidence="2">JCM 17338</strain>
    </source>
</reference>
<evidence type="ECO:0000313" key="1">
    <source>
        <dbReference type="EMBL" id="GAA3968535.1"/>
    </source>
</evidence>
<dbReference type="RefSeq" id="WP_344766928.1">
    <property type="nucleotide sequence ID" value="NZ_BAABAK010000010.1"/>
</dbReference>
<sequence length="190" mass="21085">MAKSENNEVMFGARGKIGNLVVFKNFGENQTVIAKRRKKIINPKYTIEQERTKEKFRDGVVYAKGVIANADLTVRYKRLAKPGISVYNLALADFCKAPQIKAVDISEYNGLVGDYIRVRAVDNFGVTAVKVSIYSASGNLIESGTAIVQFNNLDWRYNCTIVNPDFSGGYLRAEASDFPGNLTVEDVEID</sequence>
<proteinExistence type="predicted"/>